<dbReference type="InterPro" id="IPR006905">
    <property type="entry name" value="Flavin_halogenase"/>
</dbReference>
<dbReference type="EMBL" id="JAATEJ010000029">
    <property type="protein sequence ID" value="NJP47341.1"/>
    <property type="molecule type" value="Genomic_DNA"/>
</dbReference>
<name>A0ABX1A0L7_9ACTN</name>
<dbReference type="Pfam" id="PF13450">
    <property type="entry name" value="NAD_binding_8"/>
    <property type="match status" value="1"/>
</dbReference>
<dbReference type="PANTHER" id="PTHR43747">
    <property type="entry name" value="FAD-BINDING PROTEIN"/>
    <property type="match status" value="1"/>
</dbReference>
<dbReference type="Gene3D" id="3.50.50.60">
    <property type="entry name" value="FAD/NAD(P)-binding domain"/>
    <property type="match status" value="1"/>
</dbReference>
<gene>
    <name evidence="4" type="ORF">HCN08_28640</name>
</gene>
<dbReference type="InterPro" id="IPR036188">
    <property type="entry name" value="FAD/NAD-bd_sf"/>
</dbReference>
<keyword evidence="1" id="KW-0560">Oxidoreductase</keyword>
<keyword evidence="2" id="KW-0503">Monooxygenase</keyword>
<evidence type="ECO:0000313" key="4">
    <source>
        <dbReference type="EMBL" id="NJP47341.1"/>
    </source>
</evidence>
<evidence type="ECO:0000256" key="2">
    <source>
        <dbReference type="ARBA" id="ARBA00023033"/>
    </source>
</evidence>
<dbReference type="SUPFAM" id="SSF51905">
    <property type="entry name" value="FAD/NAD(P)-binding domain"/>
    <property type="match status" value="1"/>
</dbReference>
<accession>A0ABX1A0L7</accession>
<dbReference type="Pfam" id="PF04820">
    <property type="entry name" value="Trp_halogenase"/>
    <property type="match status" value="1"/>
</dbReference>
<protein>
    <submittedName>
        <fullName evidence="4">FAD-dependent oxidoreductase</fullName>
    </submittedName>
</protein>
<dbReference type="Proteomes" id="UP000734511">
    <property type="component" value="Unassembled WGS sequence"/>
</dbReference>
<dbReference type="RefSeq" id="WP_167986183.1">
    <property type="nucleotide sequence ID" value="NZ_JAATEJ010000029.1"/>
</dbReference>
<sequence length="552" mass="61943">MSTSRPEYDVAILGAGIAGSSLGAVLAKQGAKVLLADAGSHPRFAVGESMIPQLTAWMEVLALRYDVPELFALADANVINEKVSNTFGRKRHFGFMLHHPGEEPDPSQAHQFVIPKQLSESSHLFRQDSDAFLFRLAVSNGCDTRQNWMVTKVAFDDDRVTLLGGDGREVCARYLVDASGFRSPLAEHLELREKPARFRHHARSMFTHMVGVTPFDDVVDTPDALKPPARWHEGTMHHLFERGWFWIIPFDNHDKSRNPLCSVGVTLDERLYPKPTDITPDEEFAQLIARFPAVERQFTGARKVREWVSTGRMQYSSNKTVGKRWCLMSHAAGFLDPLYSRGMSNTFELINVLAPRLLAALKDDDFSEERFAFVEEMEQGLLNWNDILVNCSYISFTHFRLWDAVFRVWGSGTTPGTLRINNAIRAFRATGDPAVFEALEKAPHTGLWWPDSDAFKELVEATERACLLYESGEIDGDTAADMILRMVESSEAVSRSFGWKDLDHRFVFPSQSDMLHYLEEISGSPLPELSALGTQALAAFRAQAAKGGWTGR</sequence>
<dbReference type="PANTHER" id="PTHR43747:SF5">
    <property type="entry name" value="FAD-BINDING DOMAIN-CONTAINING PROTEIN"/>
    <property type="match status" value="1"/>
</dbReference>
<organism evidence="4 5">
    <name type="scientific">Actinacidiphila epipremni</name>
    <dbReference type="NCBI Taxonomy" id="2053013"/>
    <lineage>
        <taxon>Bacteria</taxon>
        <taxon>Bacillati</taxon>
        <taxon>Actinomycetota</taxon>
        <taxon>Actinomycetes</taxon>
        <taxon>Kitasatosporales</taxon>
        <taxon>Streptomycetaceae</taxon>
        <taxon>Actinacidiphila</taxon>
    </lineage>
</organism>
<evidence type="ECO:0000313" key="5">
    <source>
        <dbReference type="Proteomes" id="UP000734511"/>
    </source>
</evidence>
<evidence type="ECO:0000256" key="1">
    <source>
        <dbReference type="ARBA" id="ARBA00023002"/>
    </source>
</evidence>
<comment type="similarity">
    <text evidence="3">Belongs to the flavin-dependent halogenase family. Bacterial tryptophan halogenase subfamily.</text>
</comment>
<dbReference type="PRINTS" id="PR00420">
    <property type="entry name" value="RNGMNOXGNASE"/>
</dbReference>
<evidence type="ECO:0000256" key="3">
    <source>
        <dbReference type="ARBA" id="ARBA00038396"/>
    </source>
</evidence>
<keyword evidence="5" id="KW-1185">Reference proteome</keyword>
<comment type="caution">
    <text evidence="4">The sequence shown here is derived from an EMBL/GenBank/DDBJ whole genome shotgun (WGS) entry which is preliminary data.</text>
</comment>
<reference evidence="4 5" key="1">
    <citation type="submission" date="2020-03" db="EMBL/GenBank/DDBJ databases">
        <title>WGS of actinomycetes isolated from Thailand.</title>
        <authorList>
            <person name="Thawai C."/>
        </authorList>
    </citation>
    <scope>NUCLEOTIDE SEQUENCE [LARGE SCALE GENOMIC DNA]</scope>
    <source>
        <strain evidence="4 5">PRB2-1</strain>
    </source>
</reference>
<proteinExistence type="inferred from homology"/>
<dbReference type="InterPro" id="IPR050816">
    <property type="entry name" value="Flavin-dep_Halogenase_NPB"/>
</dbReference>